<evidence type="ECO:0000256" key="16">
    <source>
        <dbReference type="RuleBase" id="RU280815"/>
    </source>
</evidence>
<accession>A0A2U9CLL2</accession>
<dbReference type="CDD" id="cd06148">
    <property type="entry name" value="Egl_like_exo"/>
    <property type="match status" value="1"/>
</dbReference>
<dbReference type="GO" id="GO:0030097">
    <property type="term" value="P:hemopoiesis"/>
    <property type="evidence" value="ECO:0007669"/>
    <property type="project" value="UniProtKB-ARBA"/>
</dbReference>
<dbReference type="Pfam" id="PF01612">
    <property type="entry name" value="DNA_pol_A_exo1"/>
    <property type="match status" value="1"/>
</dbReference>
<dbReference type="InterPro" id="IPR052144">
    <property type="entry name" value="piRNA_biogenesis_EXD1"/>
</dbReference>
<evidence type="ECO:0000256" key="2">
    <source>
        <dbReference type="ARBA" id="ARBA00022473"/>
    </source>
</evidence>
<dbReference type="PROSITE" id="PS01186">
    <property type="entry name" value="EGF_2"/>
    <property type="match status" value="6"/>
</dbReference>
<dbReference type="GO" id="GO:0030182">
    <property type="term" value="P:neuron differentiation"/>
    <property type="evidence" value="ECO:0007669"/>
    <property type="project" value="UniProtKB-ARBA"/>
</dbReference>
<dbReference type="InterPro" id="IPR002562">
    <property type="entry name" value="3'-5'_exonuclease_dom"/>
</dbReference>
<dbReference type="GO" id="GO:0007219">
    <property type="term" value="P:Notch signaling pathway"/>
    <property type="evidence" value="ECO:0007669"/>
    <property type="project" value="InterPro"/>
</dbReference>
<evidence type="ECO:0000256" key="17">
    <source>
        <dbReference type="SAM" id="Phobius"/>
    </source>
</evidence>
<evidence type="ECO:0000313" key="20">
    <source>
        <dbReference type="EMBL" id="AWP16616.1"/>
    </source>
</evidence>
<evidence type="ECO:0000256" key="14">
    <source>
        <dbReference type="PROSITE-ProRule" id="PRU00076"/>
    </source>
</evidence>
<dbReference type="FunFam" id="2.10.25.140:FF:000001">
    <property type="entry name" value="Delta-like protein"/>
    <property type="match status" value="1"/>
</dbReference>
<evidence type="ECO:0000256" key="8">
    <source>
        <dbReference type="ARBA" id="ARBA00022782"/>
    </source>
</evidence>
<evidence type="ECO:0000256" key="7">
    <source>
        <dbReference type="ARBA" id="ARBA00022737"/>
    </source>
</evidence>
<dbReference type="PROSITE" id="PS01187">
    <property type="entry name" value="EGF_CA"/>
    <property type="match status" value="1"/>
</dbReference>
<feature type="disulfide bond" evidence="15">
    <location>
        <begin position="586"/>
        <end position="595"/>
    </location>
</feature>
<keyword evidence="21" id="KW-1185">Reference proteome</keyword>
<dbReference type="Proteomes" id="UP000246464">
    <property type="component" value="Chromosome 17"/>
</dbReference>
<dbReference type="FunFam" id="2.10.25.10:FF:000391">
    <property type="entry name" value="Weary, isoform C"/>
    <property type="match status" value="1"/>
</dbReference>
<dbReference type="Pfam" id="PF01414">
    <property type="entry name" value="DSL"/>
    <property type="match status" value="1"/>
</dbReference>
<evidence type="ECO:0000256" key="9">
    <source>
        <dbReference type="ARBA" id="ARBA00022837"/>
    </source>
</evidence>
<feature type="disulfide bond" evidence="15">
    <location>
        <begin position="619"/>
        <end position="628"/>
    </location>
</feature>
<dbReference type="GO" id="GO:0019904">
    <property type="term" value="F:protein domain specific binding"/>
    <property type="evidence" value="ECO:0007669"/>
    <property type="project" value="UniProtKB-ARBA"/>
</dbReference>
<dbReference type="InterPro" id="IPR011651">
    <property type="entry name" value="Notch_ligand_N"/>
</dbReference>
<dbReference type="STRING" id="52904.ENSSMAP00000008883"/>
<dbReference type="Pfam" id="PF07657">
    <property type="entry name" value="MNNL"/>
    <property type="match status" value="1"/>
</dbReference>
<evidence type="ECO:0000256" key="11">
    <source>
        <dbReference type="ARBA" id="ARBA00023136"/>
    </source>
</evidence>
<keyword evidence="13" id="KW-0325">Glycoprotein</keyword>
<dbReference type="GO" id="GO:0048646">
    <property type="term" value="P:anatomical structure formation involved in morphogenesis"/>
    <property type="evidence" value="ECO:0007669"/>
    <property type="project" value="UniProtKB-ARBA"/>
</dbReference>
<feature type="disulfide bond" evidence="14">
    <location>
        <begin position="782"/>
        <end position="799"/>
    </location>
</feature>
<evidence type="ECO:0000256" key="10">
    <source>
        <dbReference type="ARBA" id="ARBA00022989"/>
    </source>
</evidence>
<dbReference type="SUPFAM" id="SSF53098">
    <property type="entry name" value="Ribonuclease H-like"/>
    <property type="match status" value="1"/>
</dbReference>
<evidence type="ECO:0000256" key="5">
    <source>
        <dbReference type="ARBA" id="ARBA00022692"/>
    </source>
</evidence>
<dbReference type="CDD" id="cd00054">
    <property type="entry name" value="EGF_CA"/>
    <property type="match status" value="4"/>
</dbReference>
<keyword evidence="9" id="KW-0106">Calcium</keyword>
<dbReference type="Gene3D" id="2.10.25.10">
    <property type="entry name" value="Laminin"/>
    <property type="match status" value="7"/>
</dbReference>
<dbReference type="Pfam" id="PF21795">
    <property type="entry name" value="JAG1-like_EGF2"/>
    <property type="match status" value="1"/>
</dbReference>
<proteinExistence type="predicted"/>
<dbReference type="GO" id="GO:0008408">
    <property type="term" value="F:3'-5' exonuclease activity"/>
    <property type="evidence" value="ECO:0007669"/>
    <property type="project" value="InterPro"/>
</dbReference>
<keyword evidence="11 16" id="KW-0472">Membrane</keyword>
<evidence type="ECO:0000259" key="18">
    <source>
        <dbReference type="PROSITE" id="PS50026"/>
    </source>
</evidence>
<feature type="disulfide bond" evidence="14">
    <location>
        <begin position="723"/>
        <end position="732"/>
    </location>
</feature>
<dbReference type="FunFam" id="2.10.25.10:FF:000064">
    <property type="entry name" value="Delta-like protein"/>
    <property type="match status" value="1"/>
</dbReference>
<dbReference type="GO" id="GO:0005886">
    <property type="term" value="C:plasma membrane"/>
    <property type="evidence" value="ECO:0007669"/>
    <property type="project" value="UniProtKB-SubCell"/>
</dbReference>
<keyword evidence="10 16" id="KW-1133">Transmembrane helix</keyword>
<feature type="disulfide bond" evidence="14">
    <location>
        <begin position="877"/>
        <end position="886"/>
    </location>
</feature>
<dbReference type="GO" id="GO:0035282">
    <property type="term" value="P:segmentation"/>
    <property type="evidence" value="ECO:0007669"/>
    <property type="project" value="UniProtKB-ARBA"/>
</dbReference>
<keyword evidence="8" id="KW-0221">Differentiation</keyword>
<dbReference type="InterPro" id="IPR000152">
    <property type="entry name" value="EGF-type_Asp/Asn_hydroxyl_site"/>
</dbReference>
<dbReference type="GO" id="GO:0030855">
    <property type="term" value="P:epithelial cell differentiation"/>
    <property type="evidence" value="ECO:0007669"/>
    <property type="project" value="UniProtKB-ARBA"/>
</dbReference>
<comment type="subcellular location">
    <subcellularLocation>
        <location evidence="1">Cell membrane</location>
        <topology evidence="1">Single-pass type I membrane protein</topology>
    </subcellularLocation>
    <subcellularLocation>
        <location evidence="16">Membrane</location>
        <topology evidence="16">Single-pass type I membrane protein</topology>
    </subcellularLocation>
</comment>
<dbReference type="GO" id="GO:1990923">
    <property type="term" value="C:PET complex"/>
    <property type="evidence" value="ECO:0007669"/>
    <property type="project" value="TreeGrafter"/>
</dbReference>
<dbReference type="Gene3D" id="2.60.40.3510">
    <property type="match status" value="1"/>
</dbReference>
<dbReference type="GO" id="GO:0034587">
    <property type="term" value="P:piRNA processing"/>
    <property type="evidence" value="ECO:0007669"/>
    <property type="project" value="TreeGrafter"/>
</dbReference>
<dbReference type="Pfam" id="PF00008">
    <property type="entry name" value="EGF"/>
    <property type="match status" value="5"/>
</dbReference>
<dbReference type="GO" id="GO:0007417">
    <property type="term" value="P:central nervous system development"/>
    <property type="evidence" value="ECO:0007669"/>
    <property type="project" value="UniProtKB-ARBA"/>
</dbReference>
<evidence type="ECO:0000256" key="4">
    <source>
        <dbReference type="ARBA" id="ARBA00022536"/>
    </source>
</evidence>
<dbReference type="InterPro" id="IPR018097">
    <property type="entry name" value="EGF_Ca-bd_CS"/>
</dbReference>
<dbReference type="InterPro" id="IPR000742">
    <property type="entry name" value="EGF"/>
</dbReference>
<feature type="disulfide bond" evidence="15">
    <location>
        <begin position="599"/>
        <end position="611"/>
    </location>
</feature>
<dbReference type="SMART" id="SM00181">
    <property type="entry name" value="EGF"/>
    <property type="match status" value="9"/>
</dbReference>
<dbReference type="SMART" id="SM00179">
    <property type="entry name" value="EGF_CA"/>
    <property type="match status" value="5"/>
</dbReference>
<evidence type="ECO:0000259" key="19">
    <source>
        <dbReference type="PROSITE" id="PS51051"/>
    </source>
</evidence>
<dbReference type="Gene3D" id="2.10.25.140">
    <property type="match status" value="1"/>
</dbReference>
<dbReference type="GO" id="GO:0048513">
    <property type="term" value="P:animal organ development"/>
    <property type="evidence" value="ECO:0007669"/>
    <property type="project" value="UniProtKB-ARBA"/>
</dbReference>
<feature type="disulfide bond" evidence="14">
    <location>
        <begin position="839"/>
        <end position="848"/>
    </location>
</feature>
<evidence type="ECO:0000256" key="12">
    <source>
        <dbReference type="ARBA" id="ARBA00023157"/>
    </source>
</evidence>
<evidence type="ECO:0000256" key="3">
    <source>
        <dbReference type="ARBA" id="ARBA00022475"/>
    </source>
</evidence>
<evidence type="ECO:0000256" key="13">
    <source>
        <dbReference type="ARBA" id="ARBA00023180"/>
    </source>
</evidence>
<name>A0A2U9CLL2_SCOMX</name>
<dbReference type="PANTHER" id="PTHR46628:SF1">
    <property type="entry name" value="PIRNA BIOGENESIS PROTEIN EXD1"/>
    <property type="match status" value="1"/>
</dbReference>
<feature type="domain" description="EGF-like" evidence="18">
    <location>
        <begin position="773"/>
        <end position="811"/>
    </location>
</feature>
<keyword evidence="3" id="KW-1003">Cell membrane</keyword>
<dbReference type="PRINTS" id="PR00010">
    <property type="entry name" value="EGFBLOOD"/>
</dbReference>
<feature type="domain" description="EGF-like" evidence="18">
    <location>
        <begin position="851"/>
        <end position="887"/>
    </location>
</feature>
<dbReference type="InterPro" id="IPR001881">
    <property type="entry name" value="EGF-like_Ca-bd_dom"/>
</dbReference>
<dbReference type="GO" id="GO:0035239">
    <property type="term" value="P:tube morphogenesis"/>
    <property type="evidence" value="ECO:0007669"/>
    <property type="project" value="UniProtKB-ARBA"/>
</dbReference>
<dbReference type="AlphaFoldDB" id="A0A2U9CLL2"/>
<keyword evidence="7 16" id="KW-0677">Repeat</keyword>
<dbReference type="InterPro" id="IPR001774">
    <property type="entry name" value="DSL"/>
</dbReference>
<keyword evidence="12 14" id="KW-1015">Disulfide bond</keyword>
<dbReference type="Gene3D" id="3.30.420.10">
    <property type="entry name" value="Ribonuclease H-like superfamily/Ribonuclease H"/>
    <property type="match status" value="1"/>
</dbReference>
<feature type="transmembrane region" description="Helical" evidence="17">
    <location>
        <begin position="948"/>
        <end position="973"/>
    </location>
</feature>
<dbReference type="InterPro" id="IPR036397">
    <property type="entry name" value="RNaseH_sf"/>
</dbReference>
<dbReference type="InterPro" id="IPR009030">
    <property type="entry name" value="Growth_fac_rcpt_cys_sf"/>
</dbReference>
<feature type="disulfide bond" evidence="14">
    <location>
        <begin position="801"/>
        <end position="810"/>
    </location>
</feature>
<feature type="disulfide bond" evidence="14">
    <location>
        <begin position="916"/>
        <end position="925"/>
    </location>
</feature>
<feature type="domain" description="EGF-like" evidence="18">
    <location>
        <begin position="735"/>
        <end position="771"/>
    </location>
</feature>
<feature type="domain" description="EGF-like" evidence="18">
    <location>
        <begin position="889"/>
        <end position="926"/>
    </location>
</feature>
<organism evidence="20 21">
    <name type="scientific">Scophthalmus maximus</name>
    <name type="common">Turbot</name>
    <name type="synonym">Psetta maxima</name>
    <dbReference type="NCBI Taxonomy" id="52904"/>
    <lineage>
        <taxon>Eukaryota</taxon>
        <taxon>Metazoa</taxon>
        <taxon>Chordata</taxon>
        <taxon>Craniata</taxon>
        <taxon>Vertebrata</taxon>
        <taxon>Euteleostomi</taxon>
        <taxon>Actinopterygii</taxon>
        <taxon>Neopterygii</taxon>
        <taxon>Teleostei</taxon>
        <taxon>Neoteleostei</taxon>
        <taxon>Acanthomorphata</taxon>
        <taxon>Carangaria</taxon>
        <taxon>Pleuronectiformes</taxon>
        <taxon>Pleuronectoidei</taxon>
        <taxon>Scophthalmidae</taxon>
        <taxon>Scophthalmus</taxon>
    </lineage>
</organism>
<comment type="caution">
    <text evidence="14">Lacks conserved residue(s) required for the propagation of feature annotation.</text>
</comment>
<dbReference type="PANTHER" id="PTHR46628">
    <property type="entry name" value="PIRNA BIOGENESIS PROTEIN EXD1"/>
    <property type="match status" value="1"/>
</dbReference>
<dbReference type="PROSITE" id="PS00010">
    <property type="entry name" value="ASX_HYDROXYL"/>
    <property type="match status" value="2"/>
</dbReference>
<dbReference type="PROSITE" id="PS00022">
    <property type="entry name" value="EGF_1"/>
    <property type="match status" value="8"/>
</dbReference>
<keyword evidence="6 16" id="KW-0732">Signal</keyword>
<feature type="domain" description="EGF-like" evidence="18">
    <location>
        <begin position="813"/>
        <end position="849"/>
    </location>
</feature>
<dbReference type="FunFam" id="2.60.40.3510:FF:000003">
    <property type="entry name" value="Delta-like protein"/>
    <property type="match status" value="1"/>
</dbReference>
<reference evidence="20 21" key="1">
    <citation type="submission" date="2017-12" db="EMBL/GenBank/DDBJ databases">
        <title>Integrating genomic resources of turbot (Scophthalmus maximus) in depth evaluation of genetic and physical mapping variation across individuals.</title>
        <authorList>
            <person name="Martinez P."/>
        </authorList>
    </citation>
    <scope>NUCLEOTIDE SEQUENCE [LARGE SCALE GENOMIC DNA]</scope>
</reference>
<dbReference type="Pfam" id="PF21700">
    <property type="entry name" value="EGF_DL_JAG"/>
    <property type="match status" value="1"/>
</dbReference>
<dbReference type="GO" id="GO:0003676">
    <property type="term" value="F:nucleic acid binding"/>
    <property type="evidence" value="ECO:0007669"/>
    <property type="project" value="InterPro"/>
</dbReference>
<sequence>MVVDDVQFMNVLKGKRVKLTLRTSSYLGVVQRINPNKTLVLADVVIVSNGSKIPGSKIFFGHEIVNVEFPHEASRDSGNVPDHRPDHLNVEKFQPYRKMMTMDHDEEEEEYINFVVIDEFHDKFGPAVMHINKQHVIGVGADGVEAFKNGRLCWVQIATKNKVYLFDILLLGAQAFRNGLSMILENKHILKVMHDCRTIAGCLIAQFGVKLTNVFDTQVADVMCFHSETGGFLPDRVSTLQEAVNLHLKVPSSQLLSLQMKSQLTKEENEMWRKRPCSVILLKVMALSVIHLQPLRLVLLDTLMTDYMTLVDSYLNSSHYQPDELGHAIMESVLELPKELRQLQQMHQERQEWAANHYTRTEQGLLARFKHPTKSPFKTPPATEEGKDDCTFGITAGCCRPIFRPKSERHEEEEEGCRQGCSVCAVRTEVTPHLSRPRRVLGSGVFELDLHHFQNTNGLLANGRGCSMTGCRTYFRLCLKNFQTVVSPGHCIFGQAATPVLGTDSFSIPPDARLRLPLNFTWPGAFSLVIEAWYSPAADPPGDTTNPDFLISSFAIQRQLGIGHGWSQDVQSGNQTELRYSYRFICNEHYYGDTCSKICAPRDDRFGHYTCSPDGQIACLPGWKGAYCQEPICLQGCNERNGNCTLPGECKCREGWQGLFCDVCKLHPSCKHGTCKESWQCTCKEGWGGIFCDQDLNYCTHHKPCANGATCMNTGHGSYTCACLPGFSGVNCDSEVRECDSQPCHNGGHCLDSETGYRCVCPQGFEGTRCENKVLTCADTPCFHGGKCKERDHRNSYTCECPAGYTGLNCEKKVDKCTSLQCTNGGHCVIHGNLRLCSCRSGFSGLRCEININECARSPCANGSTCIDHINDYTCTCAPGYTGRHCDKPTDRCASRPCLNGGTCTAGAKGQTACICPAHYSGTQCQSGGVPSTNTPSPNIGWESGDKLSLAAISLGAGLVAVLVLLCMVVVLVRHVKKQRNKEQDSETMNNLSKVDFQKDNLISALELKNNNKKIDLEVDCPREKLNHKHINHYHLDYNTSTGYKDEMSLLDKDDNCEKTREDKKHLSRTYSERPECRISTICSSRDSMYQSVFVIAEEKNECIIATEV</sequence>
<feature type="domain" description="EGF-like" evidence="18">
    <location>
        <begin position="695"/>
        <end position="733"/>
    </location>
</feature>
<dbReference type="GO" id="GO:0048863">
    <property type="term" value="P:stem cell differentiation"/>
    <property type="evidence" value="ECO:0007669"/>
    <property type="project" value="UniProtKB-ARBA"/>
</dbReference>
<dbReference type="FunFam" id="2.10.25.10:FF:000122">
    <property type="entry name" value="Protein crumbs homolog 2"/>
    <property type="match status" value="1"/>
</dbReference>
<evidence type="ECO:0000256" key="1">
    <source>
        <dbReference type="ARBA" id="ARBA00004251"/>
    </source>
</evidence>
<dbReference type="PROSITE" id="PS51051">
    <property type="entry name" value="DSL"/>
    <property type="match status" value="1"/>
</dbReference>
<keyword evidence="5 16" id="KW-0812">Transmembrane</keyword>
<dbReference type="FunFam" id="2.10.25.10:FF:000018">
    <property type="entry name" value="Delta-like 1"/>
    <property type="match status" value="1"/>
</dbReference>
<dbReference type="SUPFAM" id="SSF57196">
    <property type="entry name" value="EGF/Laminin"/>
    <property type="match status" value="3"/>
</dbReference>
<dbReference type="FunFam" id="2.10.25.10:FF:000012">
    <property type="entry name" value="Delta-like protein"/>
    <property type="match status" value="2"/>
</dbReference>
<dbReference type="GO" id="GO:0005509">
    <property type="term" value="F:calcium ion binding"/>
    <property type="evidence" value="ECO:0007669"/>
    <property type="project" value="InterPro"/>
</dbReference>
<protein>
    <recommendedName>
        <fullName evidence="16">Delta-like protein</fullName>
    </recommendedName>
</protein>
<dbReference type="SMART" id="SM00051">
    <property type="entry name" value="DSL"/>
    <property type="match status" value="1"/>
</dbReference>
<evidence type="ECO:0000256" key="15">
    <source>
        <dbReference type="PROSITE-ProRule" id="PRU00377"/>
    </source>
</evidence>
<dbReference type="GO" id="GO:0009952">
    <property type="term" value="P:anterior/posterior pattern specification"/>
    <property type="evidence" value="ECO:0007669"/>
    <property type="project" value="UniProtKB-ARBA"/>
</dbReference>
<dbReference type="PROSITE" id="PS50026">
    <property type="entry name" value="EGF_3"/>
    <property type="match status" value="6"/>
</dbReference>
<dbReference type="InterPro" id="IPR012337">
    <property type="entry name" value="RNaseH-like_sf"/>
</dbReference>
<dbReference type="EMBL" id="CP026259">
    <property type="protein sequence ID" value="AWP16616.1"/>
    <property type="molecule type" value="Genomic_DNA"/>
</dbReference>
<dbReference type="SUPFAM" id="SSF57184">
    <property type="entry name" value="Growth factor receptor domain"/>
    <property type="match status" value="1"/>
</dbReference>
<comment type="function">
    <text evidence="16">Putative Notch ligand involved in the mediation of Notch signaling.</text>
</comment>
<feature type="domain" description="DSL" evidence="19">
    <location>
        <begin position="584"/>
        <end position="628"/>
    </location>
</feature>
<feature type="disulfide bond" evidence="14">
    <location>
        <begin position="761"/>
        <end position="770"/>
    </location>
</feature>
<gene>
    <name evidence="20" type="ORF">SMAX5B_000364</name>
</gene>
<evidence type="ECO:0000256" key="6">
    <source>
        <dbReference type="ARBA" id="ARBA00022729"/>
    </source>
</evidence>
<keyword evidence="2 16" id="KW-0217">Developmental protein</keyword>
<keyword evidence="4 14" id="KW-0245">EGF-like domain</keyword>
<evidence type="ECO:0000313" key="21">
    <source>
        <dbReference type="Proteomes" id="UP000246464"/>
    </source>
</evidence>